<proteinExistence type="predicted"/>
<comment type="caution">
    <text evidence="1">The sequence shown here is derived from an EMBL/GenBank/DDBJ whole genome shotgun (WGS) entry which is preliminary data.</text>
</comment>
<evidence type="ECO:0000313" key="2">
    <source>
        <dbReference type="Proteomes" id="UP001347796"/>
    </source>
</evidence>
<protein>
    <submittedName>
        <fullName evidence="1">Uncharacterized protein</fullName>
    </submittedName>
</protein>
<dbReference type="EMBL" id="JAZGQO010000013">
    <property type="protein sequence ID" value="KAK6171722.1"/>
    <property type="molecule type" value="Genomic_DNA"/>
</dbReference>
<keyword evidence="2" id="KW-1185">Reference proteome</keyword>
<reference evidence="1 2" key="1">
    <citation type="submission" date="2024-01" db="EMBL/GenBank/DDBJ databases">
        <title>The genome of the rayed Mediterranean limpet Patella caerulea (Linnaeus, 1758).</title>
        <authorList>
            <person name="Anh-Thu Weber A."/>
            <person name="Halstead-Nussloch G."/>
        </authorList>
    </citation>
    <scope>NUCLEOTIDE SEQUENCE [LARGE SCALE GENOMIC DNA]</scope>
    <source>
        <strain evidence="1">AATW-2023a</strain>
        <tissue evidence="1">Whole specimen</tissue>
    </source>
</reference>
<name>A0AAN8J761_PATCE</name>
<accession>A0AAN8J761</accession>
<dbReference type="AlphaFoldDB" id="A0AAN8J761"/>
<dbReference type="Proteomes" id="UP001347796">
    <property type="component" value="Unassembled WGS sequence"/>
</dbReference>
<organism evidence="1 2">
    <name type="scientific">Patella caerulea</name>
    <name type="common">Rayed Mediterranean limpet</name>
    <dbReference type="NCBI Taxonomy" id="87958"/>
    <lineage>
        <taxon>Eukaryota</taxon>
        <taxon>Metazoa</taxon>
        <taxon>Spiralia</taxon>
        <taxon>Lophotrochozoa</taxon>
        <taxon>Mollusca</taxon>
        <taxon>Gastropoda</taxon>
        <taxon>Patellogastropoda</taxon>
        <taxon>Patelloidea</taxon>
        <taxon>Patellidae</taxon>
        <taxon>Patella</taxon>
    </lineage>
</organism>
<evidence type="ECO:0000313" key="1">
    <source>
        <dbReference type="EMBL" id="KAK6171722.1"/>
    </source>
</evidence>
<gene>
    <name evidence="1" type="ORF">SNE40_018160</name>
</gene>
<sequence>MEFPGPSCRAIQLSVDCVLQEDDPVGDYKFNLTNGAIFELKSLLDKNQKGMNELVHVIQRLHIDPNIKTVNPSSIRTKVVRLVNLKKKIVSKKKVAGFNNLEEFLSSKFTSPTPTQSFERDLTNNAENTSLIIFKEPVESIIETQTKPEHHVDTQTYSFEFEHETVGYKNLLQTGQKG</sequence>